<dbReference type="Gene3D" id="3.40.50.720">
    <property type="entry name" value="NAD(P)-binding Rossmann-like Domain"/>
    <property type="match status" value="1"/>
</dbReference>
<dbReference type="Gene3D" id="3.30.360.10">
    <property type="entry name" value="Dihydrodipicolinate Reductase, domain 2"/>
    <property type="match status" value="1"/>
</dbReference>
<dbReference type="EMBL" id="BMEY01000011">
    <property type="protein sequence ID" value="GGA79144.1"/>
    <property type="molecule type" value="Genomic_DNA"/>
</dbReference>
<name>A0A916W946_9BACI</name>
<feature type="domain" description="Saccharopine dehydrogenase-like C-terminal" evidence="3">
    <location>
        <begin position="129"/>
        <end position="374"/>
    </location>
</feature>
<gene>
    <name evidence="4" type="ORF">GCM10008025_23220</name>
</gene>
<dbReference type="InterPro" id="IPR032095">
    <property type="entry name" value="Sacchrp_dh-like_C"/>
</dbReference>
<evidence type="ECO:0000259" key="3">
    <source>
        <dbReference type="Pfam" id="PF16653"/>
    </source>
</evidence>
<organism evidence="4 5">
    <name type="scientific">Ornithinibacillus halotolerans</name>
    <dbReference type="NCBI Taxonomy" id="1274357"/>
    <lineage>
        <taxon>Bacteria</taxon>
        <taxon>Bacillati</taxon>
        <taxon>Bacillota</taxon>
        <taxon>Bacilli</taxon>
        <taxon>Bacillales</taxon>
        <taxon>Bacillaceae</taxon>
        <taxon>Ornithinibacillus</taxon>
    </lineage>
</organism>
<dbReference type="RefSeq" id="WP_188384833.1">
    <property type="nucleotide sequence ID" value="NZ_BMEY01000011.1"/>
</dbReference>
<dbReference type="Proteomes" id="UP000613512">
    <property type="component" value="Unassembled WGS sequence"/>
</dbReference>
<keyword evidence="1" id="KW-0560">Oxidoreductase</keyword>
<reference evidence="4" key="2">
    <citation type="submission" date="2020-09" db="EMBL/GenBank/DDBJ databases">
        <authorList>
            <person name="Sun Q."/>
            <person name="Zhou Y."/>
        </authorList>
    </citation>
    <scope>NUCLEOTIDE SEQUENCE</scope>
    <source>
        <strain evidence="4">CGMCC 1.12408</strain>
    </source>
</reference>
<dbReference type="InterPro" id="IPR005097">
    <property type="entry name" value="Sacchrp_dh_NADP-bd"/>
</dbReference>
<evidence type="ECO:0000256" key="1">
    <source>
        <dbReference type="ARBA" id="ARBA00023002"/>
    </source>
</evidence>
<sequence length="385" mass="42826">MRIFVLGAGLMGKEVTRDLIRNPNVEQVVVGDLDISRAEQVCMQLQDNRLQAVYMDTADESNFINFIKDFDVVINATVYTLNKAVAKMAIQAGVHGVDLGGNVNDLAKEILALDQEAKQNGTTYITELGVAPGLTNILVGHGAKTFDELQSIHLRVGGIPKEPEPPLEYNQVYSMDGIIYQYEGKSTIYRNGQQQEIPTLSEVEDIYFERFGPLEAFHTAGGTSTLPYTFPTIKNLDYKTIRYPGHAKKIKLLSELHLLRDDYYVELDGQMIRPRDVLAKVLEPILDLGDKEDVVLVRVILEGIVAGETVSREYELLAEFDREHKVTAMARATAYSISVVAQMIGSGLIHQKGVFAPEQIVPGDVHIDEMAKRGVHIKEKSLINN</sequence>
<protein>
    <submittedName>
        <fullName evidence="4">Saccharopine dehydrogenase</fullName>
    </submittedName>
</protein>
<feature type="domain" description="Saccharopine dehydrogenase NADP binding" evidence="2">
    <location>
        <begin position="3"/>
        <end position="125"/>
    </location>
</feature>
<dbReference type="Pfam" id="PF16653">
    <property type="entry name" value="Sacchrp_dh_C"/>
    <property type="match status" value="1"/>
</dbReference>
<dbReference type="PANTHER" id="PTHR11133">
    <property type="entry name" value="SACCHAROPINE DEHYDROGENASE"/>
    <property type="match status" value="1"/>
</dbReference>
<dbReference type="SUPFAM" id="SSF55347">
    <property type="entry name" value="Glyceraldehyde-3-phosphate dehydrogenase-like, C-terminal domain"/>
    <property type="match status" value="1"/>
</dbReference>
<evidence type="ECO:0000313" key="5">
    <source>
        <dbReference type="Proteomes" id="UP000613512"/>
    </source>
</evidence>
<comment type="caution">
    <text evidence="4">The sequence shown here is derived from an EMBL/GenBank/DDBJ whole genome shotgun (WGS) entry which is preliminary data.</text>
</comment>
<dbReference type="PANTHER" id="PTHR11133:SF22">
    <property type="entry name" value="ALPHA-AMINOADIPIC SEMIALDEHYDE SYNTHASE, MITOCHONDRIAL"/>
    <property type="match status" value="1"/>
</dbReference>
<dbReference type="GO" id="GO:0016491">
    <property type="term" value="F:oxidoreductase activity"/>
    <property type="evidence" value="ECO:0007669"/>
    <property type="project" value="UniProtKB-KW"/>
</dbReference>
<reference evidence="4" key="1">
    <citation type="journal article" date="2014" name="Int. J. Syst. Evol. Microbiol.">
        <title>Complete genome sequence of Corynebacterium casei LMG S-19264T (=DSM 44701T), isolated from a smear-ripened cheese.</title>
        <authorList>
            <consortium name="US DOE Joint Genome Institute (JGI-PGF)"/>
            <person name="Walter F."/>
            <person name="Albersmeier A."/>
            <person name="Kalinowski J."/>
            <person name="Ruckert C."/>
        </authorList>
    </citation>
    <scope>NUCLEOTIDE SEQUENCE</scope>
    <source>
        <strain evidence="4">CGMCC 1.12408</strain>
    </source>
</reference>
<proteinExistence type="predicted"/>
<evidence type="ECO:0000313" key="4">
    <source>
        <dbReference type="EMBL" id="GGA79144.1"/>
    </source>
</evidence>
<dbReference type="SUPFAM" id="SSF51735">
    <property type="entry name" value="NAD(P)-binding Rossmann-fold domains"/>
    <property type="match status" value="1"/>
</dbReference>
<evidence type="ECO:0000259" key="2">
    <source>
        <dbReference type="Pfam" id="PF03435"/>
    </source>
</evidence>
<dbReference type="AlphaFoldDB" id="A0A916W946"/>
<dbReference type="InterPro" id="IPR051168">
    <property type="entry name" value="AASS"/>
</dbReference>
<dbReference type="InterPro" id="IPR036291">
    <property type="entry name" value="NAD(P)-bd_dom_sf"/>
</dbReference>
<dbReference type="Pfam" id="PF03435">
    <property type="entry name" value="Sacchrp_dh_NADP"/>
    <property type="match status" value="1"/>
</dbReference>
<accession>A0A916W946</accession>
<keyword evidence="5" id="KW-1185">Reference proteome</keyword>